<dbReference type="KEGG" id="avn:Avin_48300"/>
<sequence>MDFQPQRHKEPCMSYQHQYLDGTRIHYPLGKVVCVGRNYAEHARELNNPVPTEPLLFIKPGSCTVPLEGGFSIPQDRGSVHYEAEIAVLIGKPLSHQPGAEEVRDAISGFAPALDLTLRDVQARLKEKGLPWELAKSFDGAYVLAPFVSGDAVEDLTDIGIRLTINGELRQDGNSRDMLNPIIALIQHIAGHFSLQPGDVVSTGTPAGVGPFASGDRLVLELTGLSRFESRVL</sequence>
<keyword evidence="4" id="KW-1185">Reference proteome</keyword>
<dbReference type="SUPFAM" id="SSF56529">
    <property type="entry name" value="FAH"/>
    <property type="match status" value="1"/>
</dbReference>
<dbReference type="GO" id="GO:0018773">
    <property type="term" value="F:acetylpyruvate hydrolase activity"/>
    <property type="evidence" value="ECO:0007669"/>
    <property type="project" value="TreeGrafter"/>
</dbReference>
<evidence type="ECO:0000256" key="1">
    <source>
        <dbReference type="ARBA" id="ARBA00022723"/>
    </source>
</evidence>
<dbReference type="Proteomes" id="UP000002424">
    <property type="component" value="Chromosome"/>
</dbReference>
<dbReference type="PANTHER" id="PTHR11820">
    <property type="entry name" value="ACYLPYRUVASE"/>
    <property type="match status" value="1"/>
</dbReference>
<dbReference type="PANTHER" id="PTHR11820:SF7">
    <property type="entry name" value="ACYLPYRUVASE FAHD1, MITOCHONDRIAL"/>
    <property type="match status" value="1"/>
</dbReference>
<dbReference type="EnsemblBacteria" id="ACO80933">
    <property type="protein sequence ID" value="ACO80933"/>
    <property type="gene ID" value="Avin_48300"/>
</dbReference>
<dbReference type="Gene3D" id="3.90.850.10">
    <property type="entry name" value="Fumarylacetoacetase-like, C-terminal domain"/>
    <property type="match status" value="1"/>
</dbReference>
<organism evidence="3 4">
    <name type="scientific">Azotobacter vinelandii (strain DJ / ATCC BAA-1303)</name>
    <dbReference type="NCBI Taxonomy" id="322710"/>
    <lineage>
        <taxon>Bacteria</taxon>
        <taxon>Pseudomonadati</taxon>
        <taxon>Pseudomonadota</taxon>
        <taxon>Gammaproteobacteria</taxon>
        <taxon>Pseudomonadales</taxon>
        <taxon>Pseudomonadaceae</taxon>
        <taxon>Azotobacter</taxon>
    </lineage>
</organism>
<dbReference type="InterPro" id="IPR036663">
    <property type="entry name" value="Fumarylacetoacetase_C_sf"/>
</dbReference>
<evidence type="ECO:0000313" key="4">
    <source>
        <dbReference type="Proteomes" id="UP000002424"/>
    </source>
</evidence>
<dbReference type="eggNOG" id="COG0179">
    <property type="taxonomic scope" value="Bacteria"/>
</dbReference>
<dbReference type="HOGENOM" id="CLU_028458_5_0_6"/>
<proteinExistence type="predicted"/>
<dbReference type="NCBIfam" id="NF007967">
    <property type="entry name" value="PRK10691.1"/>
    <property type="match status" value="1"/>
</dbReference>
<dbReference type="AlphaFoldDB" id="C1DK28"/>
<feature type="domain" description="Fumarylacetoacetase-like C-terminal" evidence="2">
    <location>
        <begin position="31"/>
        <end position="232"/>
    </location>
</feature>
<evidence type="ECO:0000259" key="2">
    <source>
        <dbReference type="Pfam" id="PF01557"/>
    </source>
</evidence>
<protein>
    <submittedName>
        <fullName evidence="3">Fumarylacetoacetate (FAA) hydrolase family protein</fullName>
    </submittedName>
</protein>
<dbReference type="GO" id="GO:0046872">
    <property type="term" value="F:metal ion binding"/>
    <property type="evidence" value="ECO:0007669"/>
    <property type="project" value="UniProtKB-KW"/>
</dbReference>
<keyword evidence="3" id="KW-0378">Hydrolase</keyword>
<accession>C1DK28</accession>
<evidence type="ECO:0000313" key="3">
    <source>
        <dbReference type="EMBL" id="ACO80933.1"/>
    </source>
</evidence>
<dbReference type="Pfam" id="PF01557">
    <property type="entry name" value="FAA_hydrolase"/>
    <property type="match status" value="1"/>
</dbReference>
<reference evidence="3 4" key="1">
    <citation type="journal article" date="2009" name="J. Bacteriol.">
        <title>Genome sequence of Azotobacter vinelandii, an obligate aerobe specialized to support diverse anaerobic metabolic processes.</title>
        <authorList>
            <person name="Setubal J.C."/>
            <person name="dos Santos P."/>
            <person name="Goldman B.S."/>
            <person name="Ertesvag H."/>
            <person name="Espin G."/>
            <person name="Rubio L.M."/>
            <person name="Valla S."/>
            <person name="Almeida N.F."/>
            <person name="Balasubramanian D."/>
            <person name="Cromes L."/>
            <person name="Curatti L."/>
            <person name="Du Z."/>
            <person name="Godsy E."/>
            <person name="Goodner B."/>
            <person name="Hellner-Burris K."/>
            <person name="Hernandez J.A."/>
            <person name="Houmiel K."/>
            <person name="Imperial J."/>
            <person name="Kennedy C."/>
            <person name="Larson T.J."/>
            <person name="Latreille P."/>
            <person name="Ligon L.S."/>
            <person name="Lu J."/>
            <person name="Maerk M."/>
            <person name="Miller N.M."/>
            <person name="Norton S."/>
            <person name="O'Carroll I.P."/>
            <person name="Paulsen I."/>
            <person name="Raulfs E.C."/>
            <person name="Roemer R."/>
            <person name="Rosser J."/>
            <person name="Segura D."/>
            <person name="Slater S."/>
            <person name="Stricklin S.L."/>
            <person name="Studholme D.J."/>
            <person name="Sun J."/>
            <person name="Viana C.J."/>
            <person name="Wallin E."/>
            <person name="Wang B."/>
            <person name="Wheeler C."/>
            <person name="Zhu H."/>
            <person name="Dean D.R."/>
            <person name="Dixon R."/>
            <person name="Wood D."/>
        </authorList>
    </citation>
    <scope>NUCLEOTIDE SEQUENCE [LARGE SCALE GENOMIC DNA]</scope>
    <source>
        <strain evidence="4">DJ / ATCC BAA-1303</strain>
    </source>
</reference>
<dbReference type="STRING" id="322710.Avin_48300"/>
<gene>
    <name evidence="3" type="ordered locus">Avin_48300</name>
</gene>
<name>C1DK28_AZOVD</name>
<dbReference type="EMBL" id="CP001157">
    <property type="protein sequence ID" value="ACO80933.1"/>
    <property type="molecule type" value="Genomic_DNA"/>
</dbReference>
<keyword evidence="1" id="KW-0479">Metal-binding</keyword>
<dbReference type="InterPro" id="IPR011234">
    <property type="entry name" value="Fumarylacetoacetase-like_C"/>
</dbReference>